<accession>A0AAW0B5Y4</accession>
<keyword evidence="2" id="KW-1185">Reference proteome</keyword>
<dbReference type="InterPro" id="IPR027417">
    <property type="entry name" value="P-loop_NTPase"/>
</dbReference>
<evidence type="ECO:0000313" key="1">
    <source>
        <dbReference type="EMBL" id="KAK7021251.1"/>
    </source>
</evidence>
<protein>
    <submittedName>
        <fullName evidence="1">Uncharacterized protein</fullName>
    </submittedName>
</protein>
<dbReference type="EMBL" id="JAWWNJ010000039">
    <property type="protein sequence ID" value="KAK7021251.1"/>
    <property type="molecule type" value="Genomic_DNA"/>
</dbReference>
<gene>
    <name evidence="1" type="ORF">R3P38DRAFT_2966155</name>
</gene>
<evidence type="ECO:0000313" key="2">
    <source>
        <dbReference type="Proteomes" id="UP001362999"/>
    </source>
</evidence>
<name>A0AAW0B5Y4_9AGAR</name>
<organism evidence="1 2">
    <name type="scientific">Favolaschia claudopus</name>
    <dbReference type="NCBI Taxonomy" id="2862362"/>
    <lineage>
        <taxon>Eukaryota</taxon>
        <taxon>Fungi</taxon>
        <taxon>Dikarya</taxon>
        <taxon>Basidiomycota</taxon>
        <taxon>Agaricomycotina</taxon>
        <taxon>Agaricomycetes</taxon>
        <taxon>Agaricomycetidae</taxon>
        <taxon>Agaricales</taxon>
        <taxon>Marasmiineae</taxon>
        <taxon>Mycenaceae</taxon>
        <taxon>Favolaschia</taxon>
    </lineage>
</organism>
<sequence>MTDFRIPDKYAALEDPLIASQALRLVVATFLDSPTLPLDSLYTNLEPCERVLARYPALIAALREGNSTPTDFSTLRNHRALRRQQNGNRFAASLSRVLPAIVRVVETGGPSTWQPKSDQIPPDIKTHIASLCVPEIDRMPSVLIRDLGHFVEDRRLLERVENIFAKGQHTFLVNTSGSGKTRLTFEGLCQNWGLYLVGAIDANSVGSSDLVDVFDHFLNRNGFHYQVLTEQETAENVVRLTRCFRKLLLCRLIVLCAFAEHIHSIGIKPEHKQLWLLLQAFPQLVTDAYLSDIFSVLLMDMPDTDDDHTKDYIAHTLSKLRKVFGENFHLFIVIDEAQVTLKYYSISFRDGAGNFYPILREIVDCLDAEFHCHEVSFVISGTELPKAGFGNSRNVALHRWCSDTGVFDDEDMHRQYVSRYLPPKYLKTDAGKAFLRLVWEWCRGRHRVTDTLMVTLMRNGFQSPHLLLHDYIQRATGHRPKIGSEFLSHEEEERERVLITKLDCDILARPGYTELKSTLQDILFHYYLTGDHPQSFSTDNISIVTTGFGRFNDKEMSHIVVDEPVFLIALANSLFNRRPRSNDEVTEESLLDILQRSLGSARVYPTSLIIYLSRVFATKPRVDEVFTFPRSKKPQWVKKHAEIVSLGNVELGYAPVNLTSEVLAATPLSLEATVQWLSDDTLNSAPFCLGQLTDSPDLIFGLRLDDGTLKRVVMRTSVTTSNLRGDALRKVIQDFCNDNLFKDDDPTVHDRAIAALHAIPKTTTGPRKSPVLPVLASFPGTLQLGDVKNANVAKLNNGRFEEIAKTIPASSVFDKIVESVTLQPGKRKRLIVKPAGSRKRTKHS</sequence>
<reference evidence="1 2" key="1">
    <citation type="journal article" date="2024" name="J Genomics">
        <title>Draft genome sequencing and assembly of Favolaschia claudopus CIRM-BRFM 2984 isolated from oak limbs.</title>
        <authorList>
            <person name="Navarro D."/>
            <person name="Drula E."/>
            <person name="Chaduli D."/>
            <person name="Cazenave R."/>
            <person name="Ahrendt S."/>
            <person name="Wang J."/>
            <person name="Lipzen A."/>
            <person name="Daum C."/>
            <person name="Barry K."/>
            <person name="Grigoriev I.V."/>
            <person name="Favel A."/>
            <person name="Rosso M.N."/>
            <person name="Martin F."/>
        </authorList>
    </citation>
    <scope>NUCLEOTIDE SEQUENCE [LARGE SCALE GENOMIC DNA]</scope>
    <source>
        <strain evidence="1 2">CIRM-BRFM 2984</strain>
    </source>
</reference>
<proteinExistence type="predicted"/>
<comment type="caution">
    <text evidence="1">The sequence shown here is derived from an EMBL/GenBank/DDBJ whole genome shotgun (WGS) entry which is preliminary data.</text>
</comment>
<dbReference type="Proteomes" id="UP001362999">
    <property type="component" value="Unassembled WGS sequence"/>
</dbReference>
<dbReference type="Gene3D" id="3.40.50.300">
    <property type="entry name" value="P-loop containing nucleotide triphosphate hydrolases"/>
    <property type="match status" value="1"/>
</dbReference>
<dbReference type="AlphaFoldDB" id="A0AAW0B5Y4"/>